<evidence type="ECO:0000313" key="3">
    <source>
        <dbReference type="EMBL" id="OGM06034.1"/>
    </source>
</evidence>
<dbReference type="PANTHER" id="PTHR14859">
    <property type="entry name" value="CALCOFLUOR WHITE HYPERSENSITIVE PROTEIN PRECURSOR"/>
    <property type="match status" value="1"/>
</dbReference>
<feature type="compositionally biased region" description="Low complexity" evidence="1">
    <location>
        <begin position="321"/>
        <end position="330"/>
    </location>
</feature>
<dbReference type="InterPro" id="IPR051916">
    <property type="entry name" value="GPI-anchor_lipid_remodeler"/>
</dbReference>
<evidence type="ECO:0000313" key="4">
    <source>
        <dbReference type="Proteomes" id="UP000178735"/>
    </source>
</evidence>
<organism evidence="3 4">
    <name type="scientific">Candidatus Wallbacteria bacterium GWC2_49_35</name>
    <dbReference type="NCBI Taxonomy" id="1817813"/>
    <lineage>
        <taxon>Bacteria</taxon>
        <taxon>Candidatus Walliibacteriota</taxon>
    </lineage>
</organism>
<evidence type="ECO:0000259" key="2">
    <source>
        <dbReference type="Pfam" id="PF03372"/>
    </source>
</evidence>
<dbReference type="STRING" id="1817813.A2008_09350"/>
<dbReference type="GO" id="GO:0016020">
    <property type="term" value="C:membrane"/>
    <property type="evidence" value="ECO:0007669"/>
    <property type="project" value="GOC"/>
</dbReference>
<feature type="region of interest" description="Disordered" evidence="1">
    <location>
        <begin position="321"/>
        <end position="346"/>
    </location>
</feature>
<gene>
    <name evidence="3" type="ORF">A2008_09350</name>
</gene>
<dbReference type="Proteomes" id="UP000178735">
    <property type="component" value="Unassembled WGS sequence"/>
</dbReference>
<protein>
    <recommendedName>
        <fullName evidence="2">Endonuclease/exonuclease/phosphatase domain-containing protein</fullName>
    </recommendedName>
</protein>
<evidence type="ECO:0000256" key="1">
    <source>
        <dbReference type="SAM" id="MobiDB-lite"/>
    </source>
</evidence>
<dbReference type="AlphaFoldDB" id="A0A1F7WT80"/>
<proteinExistence type="predicted"/>
<dbReference type="SUPFAM" id="SSF56219">
    <property type="entry name" value="DNase I-like"/>
    <property type="match status" value="1"/>
</dbReference>
<name>A0A1F7WT80_9BACT</name>
<accession>A0A1F7WT80</accession>
<feature type="domain" description="Endonuclease/exonuclease/phosphatase" evidence="2">
    <location>
        <begin position="66"/>
        <end position="304"/>
    </location>
</feature>
<dbReference type="GO" id="GO:0006506">
    <property type="term" value="P:GPI anchor biosynthetic process"/>
    <property type="evidence" value="ECO:0007669"/>
    <property type="project" value="TreeGrafter"/>
</dbReference>
<dbReference type="EMBL" id="MGFH01000083">
    <property type="protein sequence ID" value="OGM06034.1"/>
    <property type="molecule type" value="Genomic_DNA"/>
</dbReference>
<dbReference type="InterPro" id="IPR005135">
    <property type="entry name" value="Endo/exonuclease/phosphatase"/>
</dbReference>
<dbReference type="GO" id="GO:0003824">
    <property type="term" value="F:catalytic activity"/>
    <property type="evidence" value="ECO:0007669"/>
    <property type="project" value="InterPro"/>
</dbReference>
<comment type="caution">
    <text evidence="3">The sequence shown here is derived from an EMBL/GenBank/DDBJ whole genome shotgun (WGS) entry which is preliminary data.</text>
</comment>
<dbReference type="Pfam" id="PF03372">
    <property type="entry name" value="Exo_endo_phos"/>
    <property type="match status" value="1"/>
</dbReference>
<reference evidence="3 4" key="1">
    <citation type="journal article" date="2016" name="Nat. Commun.">
        <title>Thousands of microbial genomes shed light on interconnected biogeochemical processes in an aquifer system.</title>
        <authorList>
            <person name="Anantharaman K."/>
            <person name="Brown C.T."/>
            <person name="Hug L.A."/>
            <person name="Sharon I."/>
            <person name="Castelle C.J."/>
            <person name="Probst A.J."/>
            <person name="Thomas B.C."/>
            <person name="Singh A."/>
            <person name="Wilkins M.J."/>
            <person name="Karaoz U."/>
            <person name="Brodie E.L."/>
            <person name="Williams K.H."/>
            <person name="Hubbard S.S."/>
            <person name="Banfield J.F."/>
        </authorList>
    </citation>
    <scope>NUCLEOTIDE SEQUENCE [LARGE SCALE GENOMIC DNA]</scope>
</reference>
<dbReference type="InterPro" id="IPR036691">
    <property type="entry name" value="Endo/exonu/phosph_ase_sf"/>
</dbReference>
<sequence length="358" mass="38641">MVKNFRRTYLIAFSISLALFLALILSVPFNAIAAERIAEPSAGAAAEASKAAAAGNFGGIALKVISYNIAAGQGVVNDSKKYVGKKYLDEIVKLMNAEKADLIGMQEVDDNRFTSRFIDQAKYIAARIGMHYYWHEASAVGPFGKLNKHGNSVMTKHKIIKKECVEYKSKGKKSDGGASAETRAFTYALVEIKSVRINFISTHLGFPEYARVGQAKELIEYIKKLKGPVIVVGDFNTTQGSESYKIITSYLSDSYAIAASKGAAPTSPAEAPKNRIDFVFVSKTGFTCDKSYAGGDSFNNASDHRPFVALLKLKTATTAASSSRTAAEASNENDSQNGDGSDESTKILDLQKSLFNAK</sequence>
<dbReference type="PANTHER" id="PTHR14859:SF1">
    <property type="entry name" value="PGAP2-INTERACTING PROTEIN"/>
    <property type="match status" value="1"/>
</dbReference>
<dbReference type="Gene3D" id="3.60.10.10">
    <property type="entry name" value="Endonuclease/exonuclease/phosphatase"/>
    <property type="match status" value="1"/>
</dbReference>